<evidence type="ECO:0000313" key="2">
    <source>
        <dbReference type="Proteomes" id="UP000298030"/>
    </source>
</evidence>
<evidence type="ECO:0000313" key="1">
    <source>
        <dbReference type="EMBL" id="TEB27345.1"/>
    </source>
</evidence>
<dbReference type="Proteomes" id="UP000298030">
    <property type="component" value="Unassembled WGS sequence"/>
</dbReference>
<protein>
    <submittedName>
        <fullName evidence="1">Uncharacterized protein</fullName>
    </submittedName>
</protein>
<organism evidence="1 2">
    <name type="scientific">Coprinellus micaceus</name>
    <name type="common">Glistening ink-cap mushroom</name>
    <name type="synonym">Coprinus micaceus</name>
    <dbReference type="NCBI Taxonomy" id="71717"/>
    <lineage>
        <taxon>Eukaryota</taxon>
        <taxon>Fungi</taxon>
        <taxon>Dikarya</taxon>
        <taxon>Basidiomycota</taxon>
        <taxon>Agaricomycotina</taxon>
        <taxon>Agaricomycetes</taxon>
        <taxon>Agaricomycetidae</taxon>
        <taxon>Agaricales</taxon>
        <taxon>Agaricineae</taxon>
        <taxon>Psathyrellaceae</taxon>
        <taxon>Coprinellus</taxon>
    </lineage>
</organism>
<dbReference type="EMBL" id="QPFP01000040">
    <property type="protein sequence ID" value="TEB27345.1"/>
    <property type="molecule type" value="Genomic_DNA"/>
</dbReference>
<proteinExistence type="predicted"/>
<accession>A0A4Y7SZS1</accession>
<keyword evidence="2" id="KW-1185">Reference proteome</keyword>
<reference evidence="1 2" key="1">
    <citation type="journal article" date="2019" name="Nat. Ecol. Evol.">
        <title>Megaphylogeny resolves global patterns of mushroom evolution.</title>
        <authorList>
            <person name="Varga T."/>
            <person name="Krizsan K."/>
            <person name="Foldi C."/>
            <person name="Dima B."/>
            <person name="Sanchez-Garcia M."/>
            <person name="Sanchez-Ramirez S."/>
            <person name="Szollosi G.J."/>
            <person name="Szarkandi J.G."/>
            <person name="Papp V."/>
            <person name="Albert L."/>
            <person name="Andreopoulos W."/>
            <person name="Angelini C."/>
            <person name="Antonin V."/>
            <person name="Barry K.W."/>
            <person name="Bougher N.L."/>
            <person name="Buchanan P."/>
            <person name="Buyck B."/>
            <person name="Bense V."/>
            <person name="Catcheside P."/>
            <person name="Chovatia M."/>
            <person name="Cooper J."/>
            <person name="Damon W."/>
            <person name="Desjardin D."/>
            <person name="Finy P."/>
            <person name="Geml J."/>
            <person name="Haridas S."/>
            <person name="Hughes K."/>
            <person name="Justo A."/>
            <person name="Karasinski D."/>
            <person name="Kautmanova I."/>
            <person name="Kiss B."/>
            <person name="Kocsube S."/>
            <person name="Kotiranta H."/>
            <person name="LaButti K.M."/>
            <person name="Lechner B.E."/>
            <person name="Liimatainen K."/>
            <person name="Lipzen A."/>
            <person name="Lukacs Z."/>
            <person name="Mihaltcheva S."/>
            <person name="Morgado L.N."/>
            <person name="Niskanen T."/>
            <person name="Noordeloos M.E."/>
            <person name="Ohm R.A."/>
            <person name="Ortiz-Santana B."/>
            <person name="Ovrebo C."/>
            <person name="Racz N."/>
            <person name="Riley R."/>
            <person name="Savchenko A."/>
            <person name="Shiryaev A."/>
            <person name="Soop K."/>
            <person name="Spirin V."/>
            <person name="Szebenyi C."/>
            <person name="Tomsovsky M."/>
            <person name="Tulloss R.E."/>
            <person name="Uehling J."/>
            <person name="Grigoriev I.V."/>
            <person name="Vagvolgyi C."/>
            <person name="Papp T."/>
            <person name="Martin F.M."/>
            <person name="Miettinen O."/>
            <person name="Hibbett D.S."/>
            <person name="Nagy L.G."/>
        </authorList>
    </citation>
    <scope>NUCLEOTIDE SEQUENCE [LARGE SCALE GENOMIC DNA]</scope>
    <source>
        <strain evidence="1 2">FP101781</strain>
    </source>
</reference>
<sequence>MSDECMSNLAPTMSLSRFRYQRSRHGKRLTSFLSTTLSKASAEASPLHHPLSSSKVYSCGLFGVRLHGCGT</sequence>
<dbReference type="AlphaFoldDB" id="A0A4Y7SZS1"/>
<name>A0A4Y7SZS1_COPMI</name>
<comment type="caution">
    <text evidence="1">The sequence shown here is derived from an EMBL/GenBank/DDBJ whole genome shotgun (WGS) entry which is preliminary data.</text>
</comment>
<gene>
    <name evidence="1" type="ORF">FA13DRAFT_1736481</name>
</gene>